<keyword evidence="3" id="KW-1185">Reference proteome</keyword>
<organism evidence="2 3">
    <name type="scientific">Streptomyces nondiastaticus</name>
    <dbReference type="NCBI Taxonomy" id="3154512"/>
    <lineage>
        <taxon>Bacteria</taxon>
        <taxon>Bacillati</taxon>
        <taxon>Actinomycetota</taxon>
        <taxon>Actinomycetes</taxon>
        <taxon>Kitasatosporales</taxon>
        <taxon>Streptomycetaceae</taxon>
        <taxon>Streptomyces</taxon>
    </lineage>
</organism>
<protein>
    <submittedName>
        <fullName evidence="2">Uncharacterized protein</fullName>
    </submittedName>
</protein>
<evidence type="ECO:0000313" key="2">
    <source>
        <dbReference type="EMBL" id="MFF4216064.1"/>
    </source>
</evidence>
<feature type="region of interest" description="Disordered" evidence="1">
    <location>
        <begin position="90"/>
        <end position="110"/>
    </location>
</feature>
<reference evidence="2 3" key="1">
    <citation type="submission" date="2024-10" db="EMBL/GenBank/DDBJ databases">
        <title>The Natural Products Discovery Center: Release of the First 8490 Sequenced Strains for Exploring Actinobacteria Biosynthetic Diversity.</title>
        <authorList>
            <person name="Kalkreuter E."/>
            <person name="Kautsar S.A."/>
            <person name="Yang D."/>
            <person name="Bader C.D."/>
            <person name="Teijaro C.N."/>
            <person name="Fluegel L."/>
            <person name="Davis C.M."/>
            <person name="Simpson J.R."/>
            <person name="Lauterbach L."/>
            <person name="Steele A.D."/>
            <person name="Gui C."/>
            <person name="Meng S."/>
            <person name="Li G."/>
            <person name="Viehrig K."/>
            <person name="Ye F."/>
            <person name="Su P."/>
            <person name="Kiefer A.F."/>
            <person name="Nichols A."/>
            <person name="Cepeda A.J."/>
            <person name="Yan W."/>
            <person name="Fan B."/>
            <person name="Jiang Y."/>
            <person name="Adhikari A."/>
            <person name="Zheng C.-J."/>
            <person name="Schuster L."/>
            <person name="Cowan T.M."/>
            <person name="Smanski M.J."/>
            <person name="Chevrette M.G."/>
            <person name="De Carvalho L.P.S."/>
            <person name="Shen B."/>
        </authorList>
    </citation>
    <scope>NUCLEOTIDE SEQUENCE [LARGE SCALE GENOMIC DNA]</scope>
    <source>
        <strain evidence="2 3">NPDC001650</strain>
    </source>
</reference>
<dbReference type="EMBL" id="JBIAUT010000002">
    <property type="protein sequence ID" value="MFF4216064.1"/>
    <property type="molecule type" value="Genomic_DNA"/>
</dbReference>
<comment type="caution">
    <text evidence="2">The sequence shown here is derived from an EMBL/GenBank/DDBJ whole genome shotgun (WGS) entry which is preliminary data.</text>
</comment>
<proteinExistence type="predicted"/>
<gene>
    <name evidence="2" type="ORF">ACFYZM_07235</name>
</gene>
<dbReference type="Proteomes" id="UP001602123">
    <property type="component" value="Unassembled WGS sequence"/>
</dbReference>
<evidence type="ECO:0000313" key="3">
    <source>
        <dbReference type="Proteomes" id="UP001602123"/>
    </source>
</evidence>
<sequence length="110" mass="11727">MSEPHVGFEEFVTRGRGADRARALHGALQKLASGSAGDVLQEMARDVLTGRVGLRDAVRVGAYAEALGEGTRALRAAWQALPEEERARRLDEARRALAPPASGRAAAHQS</sequence>
<evidence type="ECO:0000256" key="1">
    <source>
        <dbReference type="SAM" id="MobiDB-lite"/>
    </source>
</evidence>
<feature type="compositionally biased region" description="Low complexity" evidence="1">
    <location>
        <begin position="96"/>
        <end position="110"/>
    </location>
</feature>
<name>A0ABW6TU01_9ACTN</name>
<dbReference type="RefSeq" id="WP_388625512.1">
    <property type="nucleotide sequence ID" value="NZ_JBIAUT010000002.1"/>
</dbReference>
<accession>A0ABW6TU01</accession>